<sequence>MRSALISPISQKTRVSGRSAWRRARTVIAAGSVGLLAALSACSTGGDTDPNADTRVDATADGAPLPAEVTVNLTGDLLWHPAVYESGMMPDGSYDYSQTFAGVRPEVEAADLAICHEEVPFAPYEGPFSGYPSFAAPPQIAAQVKETGWDMCTTASNHSIDAGTEGLVHTLNVMDEAGIVHAGSARSQEEFDAPRMFETAEGVKIAVVAGTYGLNGLIPEFDYLVPDLDPDTLLKRAGDAREAGADIVMVAMHAGDEGVTEPNAQQQELAELLTQSDDVDIVYGHHAHAVQPIEKVNGKWVIYGLGNLVAQQLSTNIPAFEGLMVDVTFVPKEGANSATEGPAWEVGTVTFTPTVISPPGIHPVTVTPISRAIENTRAEFGEDADVSGLEAARERTLAAVYSRGSEGEADLVEG</sequence>
<name>A0ABS4U9B9_9CORY</name>
<accession>A0ABS4U9B9</accession>
<dbReference type="Gene3D" id="3.60.21.10">
    <property type="match status" value="1"/>
</dbReference>
<gene>
    <name evidence="3" type="ORF">JOF33_001836</name>
</gene>
<evidence type="ECO:0000259" key="2">
    <source>
        <dbReference type="SMART" id="SM00854"/>
    </source>
</evidence>
<protein>
    <submittedName>
        <fullName evidence="3">Poly-gamma-glutamate synthesis protein (Capsule biosynthesis protein)</fullName>
    </submittedName>
</protein>
<dbReference type="SUPFAM" id="SSF56300">
    <property type="entry name" value="Metallo-dependent phosphatases"/>
    <property type="match status" value="1"/>
</dbReference>
<evidence type="ECO:0000256" key="1">
    <source>
        <dbReference type="ARBA" id="ARBA00005662"/>
    </source>
</evidence>
<dbReference type="Proteomes" id="UP001519305">
    <property type="component" value="Unassembled WGS sequence"/>
</dbReference>
<dbReference type="PANTHER" id="PTHR33393">
    <property type="entry name" value="POLYGLUTAMINE SYNTHESIS ACCESSORY PROTEIN RV0574C-RELATED"/>
    <property type="match status" value="1"/>
</dbReference>
<dbReference type="EMBL" id="JAGINY010000001">
    <property type="protein sequence ID" value="MBP2333137.1"/>
    <property type="molecule type" value="Genomic_DNA"/>
</dbReference>
<dbReference type="Pfam" id="PF09587">
    <property type="entry name" value="PGA_cap"/>
    <property type="match status" value="1"/>
</dbReference>
<reference evidence="3 4" key="1">
    <citation type="submission" date="2021-03" db="EMBL/GenBank/DDBJ databases">
        <title>Sequencing the genomes of 1000 actinobacteria strains.</title>
        <authorList>
            <person name="Klenk H.-P."/>
        </authorList>
    </citation>
    <scope>NUCLEOTIDE SEQUENCE [LARGE SCALE GENOMIC DNA]</scope>
    <source>
        <strain evidence="3 4">DSM 44506</strain>
    </source>
</reference>
<keyword evidence="4" id="KW-1185">Reference proteome</keyword>
<dbReference type="InterPro" id="IPR019079">
    <property type="entry name" value="Capsule_synth_CapA"/>
</dbReference>
<comment type="caution">
    <text evidence="3">The sequence shown here is derived from an EMBL/GenBank/DDBJ whole genome shotgun (WGS) entry which is preliminary data.</text>
</comment>
<dbReference type="CDD" id="cd07381">
    <property type="entry name" value="MPP_CapA"/>
    <property type="match status" value="1"/>
</dbReference>
<comment type="similarity">
    <text evidence="1">Belongs to the CapA family.</text>
</comment>
<organism evidence="3 4">
    <name type="scientific">Corynebacterium freneyi</name>
    <dbReference type="NCBI Taxonomy" id="134034"/>
    <lineage>
        <taxon>Bacteria</taxon>
        <taxon>Bacillati</taxon>
        <taxon>Actinomycetota</taxon>
        <taxon>Actinomycetes</taxon>
        <taxon>Mycobacteriales</taxon>
        <taxon>Corynebacteriaceae</taxon>
        <taxon>Corynebacterium</taxon>
    </lineage>
</organism>
<dbReference type="InterPro" id="IPR029052">
    <property type="entry name" value="Metallo-depent_PP-like"/>
</dbReference>
<dbReference type="InterPro" id="IPR052169">
    <property type="entry name" value="CW_Biosynth-Accessory"/>
</dbReference>
<feature type="domain" description="Capsule synthesis protein CapA" evidence="2">
    <location>
        <begin position="70"/>
        <end position="312"/>
    </location>
</feature>
<dbReference type="PANTHER" id="PTHR33393:SF13">
    <property type="entry name" value="PGA BIOSYNTHESIS PROTEIN CAPA"/>
    <property type="match status" value="1"/>
</dbReference>
<dbReference type="SMART" id="SM00854">
    <property type="entry name" value="PGA_cap"/>
    <property type="match status" value="1"/>
</dbReference>
<proteinExistence type="inferred from homology"/>
<dbReference type="RefSeq" id="WP_209653737.1">
    <property type="nucleotide sequence ID" value="NZ_CP047357.1"/>
</dbReference>
<evidence type="ECO:0000313" key="4">
    <source>
        <dbReference type="Proteomes" id="UP001519305"/>
    </source>
</evidence>
<evidence type="ECO:0000313" key="3">
    <source>
        <dbReference type="EMBL" id="MBP2333137.1"/>
    </source>
</evidence>